<comment type="subunit">
    <text evidence="9 10">In the presence of PdxS, forms a dodecamer of heterodimers. Only shows activity in the heterodimer.</text>
</comment>
<evidence type="ECO:0000256" key="11">
    <source>
        <dbReference type="PIRSR" id="PIRSR005639-1"/>
    </source>
</evidence>
<feature type="binding site" evidence="10 12">
    <location>
        <position position="111"/>
    </location>
    <ligand>
        <name>L-glutamine</name>
        <dbReference type="ChEBI" id="CHEBI:58359"/>
    </ligand>
</feature>
<dbReference type="PROSITE" id="PS01236">
    <property type="entry name" value="PDXT_SNO_1"/>
    <property type="match status" value="1"/>
</dbReference>
<dbReference type="InterPro" id="IPR029062">
    <property type="entry name" value="Class_I_gatase-like"/>
</dbReference>
<evidence type="ECO:0000313" key="14">
    <source>
        <dbReference type="Proteomes" id="UP000824189"/>
    </source>
</evidence>
<dbReference type="EMBL" id="DXFZ01000039">
    <property type="protein sequence ID" value="HIW95484.1"/>
    <property type="molecule type" value="Genomic_DNA"/>
</dbReference>
<dbReference type="GO" id="GO:0005829">
    <property type="term" value="C:cytosol"/>
    <property type="evidence" value="ECO:0007669"/>
    <property type="project" value="TreeGrafter"/>
</dbReference>
<comment type="catalytic activity">
    <reaction evidence="6 10">
        <text>aldehydo-D-ribose 5-phosphate + D-glyceraldehyde 3-phosphate + L-glutamine = pyridoxal 5'-phosphate + L-glutamate + phosphate + 3 H2O + H(+)</text>
        <dbReference type="Rhea" id="RHEA:31507"/>
        <dbReference type="ChEBI" id="CHEBI:15377"/>
        <dbReference type="ChEBI" id="CHEBI:15378"/>
        <dbReference type="ChEBI" id="CHEBI:29985"/>
        <dbReference type="ChEBI" id="CHEBI:43474"/>
        <dbReference type="ChEBI" id="CHEBI:58273"/>
        <dbReference type="ChEBI" id="CHEBI:58359"/>
        <dbReference type="ChEBI" id="CHEBI:59776"/>
        <dbReference type="ChEBI" id="CHEBI:597326"/>
        <dbReference type="EC" id="4.3.3.6"/>
    </reaction>
</comment>
<reference evidence="13" key="2">
    <citation type="submission" date="2021-04" db="EMBL/GenBank/DDBJ databases">
        <authorList>
            <person name="Gilroy R."/>
        </authorList>
    </citation>
    <scope>NUCLEOTIDE SEQUENCE</scope>
    <source>
        <strain evidence="13">4376</strain>
    </source>
</reference>
<dbReference type="GO" id="GO:0006543">
    <property type="term" value="P:L-glutamine catabolic process"/>
    <property type="evidence" value="ECO:0007669"/>
    <property type="project" value="UniProtKB-UniRule"/>
</dbReference>
<keyword evidence="4 10" id="KW-0315">Glutamine amidotransferase</keyword>
<dbReference type="GO" id="GO:0008614">
    <property type="term" value="P:pyridoxine metabolic process"/>
    <property type="evidence" value="ECO:0007669"/>
    <property type="project" value="TreeGrafter"/>
</dbReference>
<keyword evidence="3 10" id="KW-0663">Pyridoxal phosphate</keyword>
<comment type="pathway">
    <text evidence="10">Cofactor biosynthesis; pyridoxal 5'-phosphate biosynthesis.</text>
</comment>
<dbReference type="InterPro" id="IPR002161">
    <property type="entry name" value="PdxT/SNO"/>
</dbReference>
<feature type="active site" description="Nucleophile" evidence="10 11">
    <location>
        <position position="82"/>
    </location>
</feature>
<dbReference type="HAMAP" id="MF_01615">
    <property type="entry name" value="PdxT"/>
    <property type="match status" value="1"/>
</dbReference>
<comment type="catalytic activity">
    <reaction evidence="7 10">
        <text>L-glutamine + H2O = L-glutamate + NH4(+)</text>
        <dbReference type="Rhea" id="RHEA:15889"/>
        <dbReference type="ChEBI" id="CHEBI:15377"/>
        <dbReference type="ChEBI" id="CHEBI:28938"/>
        <dbReference type="ChEBI" id="CHEBI:29985"/>
        <dbReference type="ChEBI" id="CHEBI:58359"/>
        <dbReference type="EC" id="3.5.1.2"/>
    </reaction>
</comment>
<evidence type="ECO:0000256" key="3">
    <source>
        <dbReference type="ARBA" id="ARBA00022898"/>
    </source>
</evidence>
<evidence type="ECO:0000256" key="9">
    <source>
        <dbReference type="ARBA" id="ARBA00064749"/>
    </source>
</evidence>
<dbReference type="InterPro" id="IPR021196">
    <property type="entry name" value="PdxT/SNO_CS"/>
</dbReference>
<dbReference type="CDD" id="cd01749">
    <property type="entry name" value="GATase1_PB"/>
    <property type="match status" value="1"/>
</dbReference>
<sequence>MSENKTIGILAVQGGFAEHAAAVERLGHTARLVRKPDHVPGLDGIIFPGGESTTMSKLLRLGGLIDPLSDALEGGLPAFGTCAGLIMLAENVVDTRPDAFSFGALDITVRRNAFGRQKESFETRLPVEGVAEDVEAVFIRAPQVESVGDGVTVLSSLSDDTVVAVQQGNVMGCSFHPELTEDLRLHEYFIGLIDNR</sequence>
<dbReference type="Gene3D" id="3.40.50.880">
    <property type="match status" value="1"/>
</dbReference>
<dbReference type="AlphaFoldDB" id="A0A9D1RXE6"/>
<dbReference type="PROSITE" id="PS51130">
    <property type="entry name" value="PDXT_SNO_2"/>
    <property type="match status" value="1"/>
</dbReference>
<feature type="binding site" evidence="10 12">
    <location>
        <begin position="139"/>
        <end position="140"/>
    </location>
    <ligand>
        <name>L-glutamine</name>
        <dbReference type="ChEBI" id="CHEBI:58359"/>
    </ligand>
</feature>
<feature type="active site" description="Charge relay system" evidence="10 11">
    <location>
        <position position="176"/>
    </location>
</feature>
<comment type="caution">
    <text evidence="13">The sequence shown here is derived from an EMBL/GenBank/DDBJ whole genome shotgun (WGS) entry which is preliminary data.</text>
</comment>
<evidence type="ECO:0000256" key="6">
    <source>
        <dbReference type="ARBA" id="ARBA00047992"/>
    </source>
</evidence>
<name>A0A9D1RXE6_9CORY</name>
<dbReference type="EC" id="4.3.3.6" evidence="10"/>
<evidence type="ECO:0000256" key="12">
    <source>
        <dbReference type="PIRSR" id="PIRSR005639-2"/>
    </source>
</evidence>
<dbReference type="FunFam" id="3.40.50.880:FF:000010">
    <property type="entry name" value="uncharacterized protein LOC100176842 isoform X2"/>
    <property type="match status" value="1"/>
</dbReference>
<dbReference type="EC" id="3.5.1.2" evidence="10"/>
<accession>A0A9D1RXE6</accession>
<evidence type="ECO:0000256" key="10">
    <source>
        <dbReference type="HAMAP-Rule" id="MF_01615"/>
    </source>
</evidence>
<dbReference type="PIRSF" id="PIRSF005639">
    <property type="entry name" value="Glut_amidoT_SNO"/>
    <property type="match status" value="1"/>
</dbReference>
<keyword evidence="5 10" id="KW-0456">Lyase</keyword>
<reference evidence="13" key="1">
    <citation type="journal article" date="2021" name="PeerJ">
        <title>Extensive microbial diversity within the chicken gut microbiome revealed by metagenomics and culture.</title>
        <authorList>
            <person name="Gilroy R."/>
            <person name="Ravi A."/>
            <person name="Getino M."/>
            <person name="Pursley I."/>
            <person name="Horton D.L."/>
            <person name="Alikhan N.F."/>
            <person name="Baker D."/>
            <person name="Gharbi K."/>
            <person name="Hall N."/>
            <person name="Watson M."/>
            <person name="Adriaenssens E.M."/>
            <person name="Foster-Nyarko E."/>
            <person name="Jarju S."/>
            <person name="Secka A."/>
            <person name="Antonio M."/>
            <person name="Oren A."/>
            <person name="Chaudhuri R.R."/>
            <person name="La Ragione R."/>
            <person name="Hildebrand F."/>
            <person name="Pallen M.J."/>
        </authorList>
    </citation>
    <scope>NUCLEOTIDE SEQUENCE</scope>
    <source>
        <strain evidence="13">4376</strain>
    </source>
</reference>
<dbReference type="PANTHER" id="PTHR31559">
    <property type="entry name" value="PYRIDOXAL 5'-PHOSPHATE SYNTHASE SUBUNIT SNO"/>
    <property type="match status" value="1"/>
</dbReference>
<evidence type="ECO:0000313" key="13">
    <source>
        <dbReference type="EMBL" id="HIW95484.1"/>
    </source>
</evidence>
<gene>
    <name evidence="10 13" type="primary">pdxT</name>
    <name evidence="13" type="ORF">H9867_03215</name>
</gene>
<dbReference type="GO" id="GO:0004359">
    <property type="term" value="F:glutaminase activity"/>
    <property type="evidence" value="ECO:0007669"/>
    <property type="project" value="UniProtKB-UniRule"/>
</dbReference>
<organism evidence="13 14">
    <name type="scientific">Candidatus Corynebacterium gallistercoris</name>
    <dbReference type="NCBI Taxonomy" id="2838530"/>
    <lineage>
        <taxon>Bacteria</taxon>
        <taxon>Bacillati</taxon>
        <taxon>Actinomycetota</taxon>
        <taxon>Actinomycetes</taxon>
        <taxon>Mycobacteriales</taxon>
        <taxon>Corynebacteriaceae</taxon>
        <taxon>Corynebacterium</taxon>
    </lineage>
</organism>
<dbReference type="GO" id="GO:0036381">
    <property type="term" value="F:pyridoxal 5'-phosphate synthase (glutamine hydrolysing) activity"/>
    <property type="evidence" value="ECO:0007669"/>
    <property type="project" value="UniProtKB-UniRule"/>
</dbReference>
<evidence type="ECO:0000256" key="4">
    <source>
        <dbReference type="ARBA" id="ARBA00022962"/>
    </source>
</evidence>
<comment type="similarity">
    <text evidence="1 10">Belongs to the glutaminase PdxT/SNO family.</text>
</comment>
<evidence type="ECO:0000256" key="2">
    <source>
        <dbReference type="ARBA" id="ARBA00022801"/>
    </source>
</evidence>
<dbReference type="PROSITE" id="PS51273">
    <property type="entry name" value="GATASE_TYPE_1"/>
    <property type="match status" value="1"/>
</dbReference>
<dbReference type="PANTHER" id="PTHR31559:SF0">
    <property type="entry name" value="PYRIDOXAL 5'-PHOSPHATE SYNTHASE SUBUNIT SNO1-RELATED"/>
    <property type="match status" value="1"/>
</dbReference>
<dbReference type="SUPFAM" id="SSF52317">
    <property type="entry name" value="Class I glutamine amidotransferase-like"/>
    <property type="match status" value="1"/>
</dbReference>
<dbReference type="Proteomes" id="UP000824189">
    <property type="component" value="Unassembled WGS sequence"/>
</dbReference>
<keyword evidence="2 10" id="KW-0378">Hydrolase</keyword>
<dbReference type="GO" id="GO:0042823">
    <property type="term" value="P:pyridoxal phosphate biosynthetic process"/>
    <property type="evidence" value="ECO:0007669"/>
    <property type="project" value="UniProtKB-UniRule"/>
</dbReference>
<dbReference type="NCBIfam" id="TIGR03800">
    <property type="entry name" value="PLP_synth_Pdx2"/>
    <property type="match status" value="1"/>
</dbReference>
<evidence type="ECO:0000256" key="8">
    <source>
        <dbReference type="ARBA" id="ARBA00054599"/>
    </source>
</evidence>
<evidence type="ECO:0000256" key="5">
    <source>
        <dbReference type="ARBA" id="ARBA00023239"/>
    </source>
</evidence>
<protein>
    <recommendedName>
        <fullName evidence="10">Pyridoxal 5'-phosphate synthase subunit PdxT</fullName>
        <ecNumber evidence="10">4.3.3.6</ecNumber>
    </recommendedName>
    <alternativeName>
        <fullName evidence="10">Pdx2</fullName>
    </alternativeName>
    <alternativeName>
        <fullName evidence="10">Pyridoxal 5'-phosphate synthase glutaminase subunit</fullName>
        <ecNumber evidence="10">3.5.1.2</ecNumber>
    </alternativeName>
</protein>
<evidence type="ECO:0000256" key="7">
    <source>
        <dbReference type="ARBA" id="ARBA00049534"/>
    </source>
</evidence>
<comment type="function">
    <text evidence="8 10">Catalyzes the hydrolysis of glutamine to glutamate and ammonia as part of the biosynthesis of pyridoxal 5'-phosphate. The resulting ammonia molecule is channeled to the active site of PdxS.</text>
</comment>
<dbReference type="Pfam" id="PF01174">
    <property type="entry name" value="SNO"/>
    <property type="match status" value="1"/>
</dbReference>
<dbReference type="GO" id="GO:1903600">
    <property type="term" value="C:glutaminase complex"/>
    <property type="evidence" value="ECO:0007669"/>
    <property type="project" value="TreeGrafter"/>
</dbReference>
<evidence type="ECO:0000256" key="1">
    <source>
        <dbReference type="ARBA" id="ARBA00008345"/>
    </source>
</evidence>
<feature type="active site" description="Charge relay system" evidence="10 11">
    <location>
        <position position="178"/>
    </location>
</feature>
<proteinExistence type="inferred from homology"/>
<feature type="binding site" evidence="10 12">
    <location>
        <begin position="50"/>
        <end position="52"/>
    </location>
    <ligand>
        <name>L-glutamine</name>
        <dbReference type="ChEBI" id="CHEBI:58359"/>
    </ligand>
</feature>